<comment type="similarity">
    <text evidence="1">Belongs to the membrane fusion protein (MFP) (TC 8.A.1) family.</text>
</comment>
<evidence type="ECO:0000313" key="4">
    <source>
        <dbReference type="Proteomes" id="UP001519654"/>
    </source>
</evidence>
<proteinExistence type="inferred from homology"/>
<feature type="domain" description="YknX-like C-terminal permuted SH3-like" evidence="2">
    <location>
        <begin position="395"/>
        <end position="459"/>
    </location>
</feature>
<comment type="caution">
    <text evidence="3">The sequence shown here is derived from an EMBL/GenBank/DDBJ whole genome shotgun (WGS) entry which is preliminary data.</text>
</comment>
<dbReference type="Gene3D" id="2.40.30.170">
    <property type="match status" value="1"/>
</dbReference>
<protein>
    <submittedName>
        <fullName evidence="3">Efflux RND transporter periplasmic adaptor subunit</fullName>
    </submittedName>
</protein>
<dbReference type="PRINTS" id="PR01490">
    <property type="entry name" value="RTXTOXIND"/>
</dbReference>
<dbReference type="SUPFAM" id="SSF111369">
    <property type="entry name" value="HlyD-like secretion proteins"/>
    <property type="match status" value="1"/>
</dbReference>
<dbReference type="Gene3D" id="2.40.50.100">
    <property type="match status" value="1"/>
</dbReference>
<dbReference type="PANTHER" id="PTHR30469">
    <property type="entry name" value="MULTIDRUG RESISTANCE PROTEIN MDTA"/>
    <property type="match status" value="1"/>
</dbReference>
<dbReference type="Proteomes" id="UP001519654">
    <property type="component" value="Unassembled WGS sequence"/>
</dbReference>
<dbReference type="EMBL" id="JAHKKG010000004">
    <property type="protein sequence ID" value="MBU2664251.1"/>
    <property type="molecule type" value="Genomic_DNA"/>
</dbReference>
<organism evidence="3 4">
    <name type="scientific">Paractinoplanes bogorensis</name>
    <dbReference type="NCBI Taxonomy" id="1610840"/>
    <lineage>
        <taxon>Bacteria</taxon>
        <taxon>Bacillati</taxon>
        <taxon>Actinomycetota</taxon>
        <taxon>Actinomycetes</taxon>
        <taxon>Micromonosporales</taxon>
        <taxon>Micromonosporaceae</taxon>
        <taxon>Paractinoplanes</taxon>
    </lineage>
</organism>
<dbReference type="Gene3D" id="2.40.420.20">
    <property type="match status" value="1"/>
</dbReference>
<sequence>MTSHTDPEAEPVHSAGRHRVACVSRSLKLAAAGLVLIASTAASCDEKQIGVRLGEAARGTVSEIVEAPGSVTARAAATVSAPAAGTLDDLRVEAGQRVSKGQVLAVIDAPELEARRRSAQRALDEASRGGGVAVGGTSAFTAVRRKTDKQAADAFQLARDAAGKITDPQLREVLLKQVDAARSQYDAASAAAGAALRSVQRGVASLGQAVSSLSAAQRLQAQQAYELADAAVEALTLRSPSAGVVQLGGTSSAPSASSLTDLLSSGGGPAAPAAALPGVDVAVPKGAYVAAGTPLFTVVDVSRLGLTAEVDETDVLLVKAGVKATVELDAATGSSYQATVRAIDLLPTTSSRGGVSYKVRLDLGSGKDAIGATAPTPRPGMSAVVRLQVREADDAVTVPASAIINVDGKDTVWAVQGERYERVPVTLGVQGEDVVQVTDGLNAGQRIAVTGADEIQPGDRPS</sequence>
<accession>A0ABS5YMH5</accession>
<dbReference type="NCBIfam" id="TIGR01730">
    <property type="entry name" value="RND_mfp"/>
    <property type="match status" value="1"/>
</dbReference>
<dbReference type="InterPro" id="IPR006143">
    <property type="entry name" value="RND_pump_MFP"/>
</dbReference>
<name>A0ABS5YMH5_9ACTN</name>
<evidence type="ECO:0000256" key="1">
    <source>
        <dbReference type="ARBA" id="ARBA00009477"/>
    </source>
</evidence>
<gene>
    <name evidence="3" type="ORF">KOI35_12180</name>
</gene>
<dbReference type="InterPro" id="IPR058637">
    <property type="entry name" value="YknX-like_C"/>
</dbReference>
<reference evidence="3 4" key="1">
    <citation type="submission" date="2021-06" db="EMBL/GenBank/DDBJ databases">
        <title>Actinoplanes lichenicola sp. nov., and Actinoplanes ovalisporus sp. nov., isolated from lichen in Thailand.</title>
        <authorList>
            <person name="Saeng-In P."/>
            <person name="Kanchanasin P."/>
            <person name="Yuki M."/>
            <person name="Kudo T."/>
            <person name="Ohkuma M."/>
            <person name="Phongsopitanun W."/>
            <person name="Tanasupawat S."/>
        </authorList>
    </citation>
    <scope>NUCLEOTIDE SEQUENCE [LARGE SCALE GENOMIC DNA]</scope>
    <source>
        <strain evidence="3 4">NBRC 110975</strain>
    </source>
</reference>
<dbReference type="Pfam" id="PF25989">
    <property type="entry name" value="YknX_C"/>
    <property type="match status" value="1"/>
</dbReference>
<evidence type="ECO:0000259" key="2">
    <source>
        <dbReference type="Pfam" id="PF25989"/>
    </source>
</evidence>
<evidence type="ECO:0000313" key="3">
    <source>
        <dbReference type="EMBL" id="MBU2664251.1"/>
    </source>
</evidence>
<keyword evidence="4" id="KW-1185">Reference proteome</keyword>